<dbReference type="Proteomes" id="UP001597362">
    <property type="component" value="Unassembled WGS sequence"/>
</dbReference>
<organism evidence="1 2">
    <name type="scientific">Paenibacillus yanchengensis</name>
    <dbReference type="NCBI Taxonomy" id="2035833"/>
    <lineage>
        <taxon>Bacteria</taxon>
        <taxon>Bacillati</taxon>
        <taxon>Bacillota</taxon>
        <taxon>Bacilli</taxon>
        <taxon>Bacillales</taxon>
        <taxon>Paenibacillaceae</taxon>
        <taxon>Paenibacillus</taxon>
    </lineage>
</organism>
<accession>A0ABW4YPP7</accession>
<name>A0ABW4YPP7_9BACL</name>
<reference evidence="2" key="1">
    <citation type="journal article" date="2019" name="Int. J. Syst. Evol. Microbiol.">
        <title>The Global Catalogue of Microorganisms (GCM) 10K type strain sequencing project: providing services to taxonomists for standard genome sequencing and annotation.</title>
        <authorList>
            <consortium name="The Broad Institute Genomics Platform"/>
            <consortium name="The Broad Institute Genome Sequencing Center for Infectious Disease"/>
            <person name="Wu L."/>
            <person name="Ma J."/>
        </authorList>
    </citation>
    <scope>NUCLEOTIDE SEQUENCE [LARGE SCALE GENOMIC DNA]</scope>
    <source>
        <strain evidence="2">GH52</strain>
    </source>
</reference>
<evidence type="ECO:0000313" key="1">
    <source>
        <dbReference type="EMBL" id="MFD2117697.1"/>
    </source>
</evidence>
<comment type="caution">
    <text evidence="1">The sequence shown here is derived from an EMBL/GenBank/DDBJ whole genome shotgun (WGS) entry which is preliminary data.</text>
</comment>
<gene>
    <name evidence="1" type="ORF">ACFSJH_18365</name>
</gene>
<evidence type="ECO:0000313" key="2">
    <source>
        <dbReference type="Proteomes" id="UP001597362"/>
    </source>
</evidence>
<proteinExistence type="predicted"/>
<dbReference type="EMBL" id="JBHUHO010000046">
    <property type="protein sequence ID" value="MFD2117697.1"/>
    <property type="molecule type" value="Genomic_DNA"/>
</dbReference>
<keyword evidence="2" id="KW-1185">Reference proteome</keyword>
<dbReference type="RefSeq" id="WP_377774944.1">
    <property type="nucleotide sequence ID" value="NZ_JBHUHO010000046.1"/>
</dbReference>
<sequence length="101" mass="11819">MKECIFHFKLTRGKETEALRGLLFLGDDERPQMKDFLAAFTQMGYKVKRDHDYELKFTSLDPKDPFQIEITKLEIKGEKKDQAAIDAELKAILEQLIKPSW</sequence>
<protein>
    <submittedName>
        <fullName evidence="1">Uncharacterized protein</fullName>
    </submittedName>
</protein>